<evidence type="ECO:0000313" key="4">
    <source>
        <dbReference type="EMBL" id="KAK7079720.1"/>
    </source>
</evidence>
<gene>
    <name evidence="4" type="primary">PIK3R4_3</name>
    <name evidence="4" type="ORF">SK128_011468</name>
</gene>
<comment type="caution">
    <text evidence="4">The sequence shown here is derived from an EMBL/GenBank/DDBJ whole genome shotgun (WGS) entry which is preliminary data.</text>
</comment>
<organism evidence="4 5">
    <name type="scientific">Halocaridina rubra</name>
    <name type="common">Hawaiian red shrimp</name>
    <dbReference type="NCBI Taxonomy" id="373956"/>
    <lineage>
        <taxon>Eukaryota</taxon>
        <taxon>Metazoa</taxon>
        <taxon>Ecdysozoa</taxon>
        <taxon>Arthropoda</taxon>
        <taxon>Crustacea</taxon>
        <taxon>Multicrustacea</taxon>
        <taxon>Malacostraca</taxon>
        <taxon>Eumalacostraca</taxon>
        <taxon>Eucarida</taxon>
        <taxon>Decapoda</taxon>
        <taxon>Pleocyemata</taxon>
        <taxon>Caridea</taxon>
        <taxon>Atyoidea</taxon>
        <taxon>Atyidae</taxon>
        <taxon>Halocaridina</taxon>
    </lineage>
</organism>
<protein>
    <submittedName>
        <fullName evidence="4">Phosphoinositide-3-kinase, regulatory subunit 4</fullName>
        <ecNumber evidence="4">2.7.11.1</ecNumber>
    </submittedName>
</protein>
<keyword evidence="2" id="KW-0853">WD repeat</keyword>
<dbReference type="PANTHER" id="PTHR17583">
    <property type="entry name" value="PHOSPHOINOSITIDE 3-KINASE REGULATORY SUBUNIT 4"/>
    <property type="match status" value="1"/>
</dbReference>
<keyword evidence="1" id="KW-0547">Nucleotide-binding</keyword>
<dbReference type="GO" id="GO:0071561">
    <property type="term" value="C:nucleus-vacuole junction"/>
    <property type="evidence" value="ECO:0007669"/>
    <property type="project" value="TreeGrafter"/>
</dbReference>
<dbReference type="GO" id="GO:0045324">
    <property type="term" value="P:late endosome to vacuole transport"/>
    <property type="evidence" value="ECO:0007669"/>
    <property type="project" value="InterPro"/>
</dbReference>
<dbReference type="InterPro" id="IPR036322">
    <property type="entry name" value="WD40_repeat_dom_sf"/>
</dbReference>
<dbReference type="InterPro" id="IPR001680">
    <property type="entry name" value="WD40_rpt"/>
</dbReference>
<feature type="region of interest" description="Disordered" evidence="3">
    <location>
        <begin position="231"/>
        <end position="260"/>
    </location>
</feature>
<evidence type="ECO:0000256" key="1">
    <source>
        <dbReference type="ARBA" id="ARBA00022741"/>
    </source>
</evidence>
<dbReference type="PANTHER" id="PTHR17583:SF0">
    <property type="entry name" value="PHOSPHOINOSITIDE 3-KINASE REGULATORY SUBUNIT 4"/>
    <property type="match status" value="1"/>
</dbReference>
<dbReference type="InterPro" id="IPR045162">
    <property type="entry name" value="Vps15-like"/>
</dbReference>
<feature type="non-terminal residue" evidence="4">
    <location>
        <position position="1"/>
    </location>
</feature>
<feature type="repeat" description="WD" evidence="2">
    <location>
        <begin position="253"/>
        <end position="286"/>
    </location>
</feature>
<evidence type="ECO:0000256" key="2">
    <source>
        <dbReference type="PROSITE-ProRule" id="PRU00221"/>
    </source>
</evidence>
<keyword evidence="4" id="KW-0808">Transferase</keyword>
<keyword evidence="5" id="KW-1185">Reference proteome</keyword>
<dbReference type="GO" id="GO:0034272">
    <property type="term" value="C:phosphatidylinositol 3-kinase complex, class III, type II"/>
    <property type="evidence" value="ECO:0007669"/>
    <property type="project" value="TreeGrafter"/>
</dbReference>
<dbReference type="GO" id="GO:0004674">
    <property type="term" value="F:protein serine/threonine kinase activity"/>
    <property type="evidence" value="ECO:0007669"/>
    <property type="project" value="UniProtKB-EC"/>
</dbReference>
<dbReference type="SMART" id="SM00320">
    <property type="entry name" value="WD40"/>
    <property type="match status" value="3"/>
</dbReference>
<dbReference type="Gene3D" id="2.130.10.10">
    <property type="entry name" value="YVTN repeat-like/Quinoprotein amine dehydrogenase"/>
    <property type="match status" value="1"/>
</dbReference>
<dbReference type="GO" id="GO:0000166">
    <property type="term" value="F:nucleotide binding"/>
    <property type="evidence" value="ECO:0007669"/>
    <property type="project" value="UniProtKB-KW"/>
</dbReference>
<feature type="compositionally biased region" description="Polar residues" evidence="3">
    <location>
        <begin position="233"/>
        <end position="242"/>
    </location>
</feature>
<evidence type="ECO:0000256" key="3">
    <source>
        <dbReference type="SAM" id="MobiDB-lite"/>
    </source>
</evidence>
<feature type="compositionally biased region" description="Basic and acidic residues" evidence="3">
    <location>
        <begin position="243"/>
        <end position="260"/>
    </location>
</feature>
<dbReference type="PROSITE" id="PS50294">
    <property type="entry name" value="WD_REPEATS_REGION"/>
    <property type="match status" value="1"/>
</dbReference>
<dbReference type="GO" id="GO:0006623">
    <property type="term" value="P:protein targeting to vacuole"/>
    <property type="evidence" value="ECO:0007669"/>
    <property type="project" value="TreeGrafter"/>
</dbReference>
<dbReference type="AlphaFoldDB" id="A0AAN9ABT1"/>
<dbReference type="EMBL" id="JAXCGZ010006499">
    <property type="protein sequence ID" value="KAK7079720.1"/>
    <property type="molecule type" value="Genomic_DNA"/>
</dbReference>
<dbReference type="PROSITE" id="PS50082">
    <property type="entry name" value="WD_REPEATS_2"/>
    <property type="match status" value="1"/>
</dbReference>
<reference evidence="4 5" key="1">
    <citation type="submission" date="2023-11" db="EMBL/GenBank/DDBJ databases">
        <title>Halocaridina rubra genome assembly.</title>
        <authorList>
            <person name="Smith C."/>
        </authorList>
    </citation>
    <scope>NUCLEOTIDE SEQUENCE [LARGE SCALE GENOMIC DNA]</scope>
    <source>
        <strain evidence="4">EP-1</strain>
        <tissue evidence="4">Whole</tissue>
    </source>
</reference>
<dbReference type="GO" id="GO:0034271">
    <property type="term" value="C:phosphatidylinositol 3-kinase complex, class III, type I"/>
    <property type="evidence" value="ECO:0007669"/>
    <property type="project" value="TreeGrafter"/>
</dbReference>
<sequence length="286" mass="31652">VDKMSLVNKRELNTDEDGHVVDMHFFDTGSQSVLTYATVYGSIVGWDLRAPGTAWKLENGPRKGVITSYALEGTQSWLVAGTSSGHHVCWDLRFMLPISTVTHPKGSIVRRVSMHPKESSWVVSAINGNNEISMWDMETQSRHMTLWASTKPPLSLTQVTNNSVLGMHVGMGDRGPYVLAGGTDCRLRYWDLAEPESSYIVCYAAQDPYLQCPISYSSRVVDGTEVIVETLSRPRTSASSGDDTPRRGPDQPPPGHKDTIQDVTVMNEPQRLVITAARDGTIKMWK</sequence>
<evidence type="ECO:0000313" key="5">
    <source>
        <dbReference type="Proteomes" id="UP001381693"/>
    </source>
</evidence>
<dbReference type="Proteomes" id="UP001381693">
    <property type="component" value="Unassembled WGS sequence"/>
</dbReference>
<dbReference type="SUPFAM" id="SSF50978">
    <property type="entry name" value="WD40 repeat-like"/>
    <property type="match status" value="1"/>
</dbReference>
<dbReference type="GO" id="GO:0005770">
    <property type="term" value="C:late endosome"/>
    <property type="evidence" value="ECO:0007669"/>
    <property type="project" value="TreeGrafter"/>
</dbReference>
<dbReference type="GO" id="GO:0016236">
    <property type="term" value="P:macroautophagy"/>
    <property type="evidence" value="ECO:0007669"/>
    <property type="project" value="InterPro"/>
</dbReference>
<accession>A0AAN9ABT1</accession>
<name>A0AAN9ABT1_HALRR</name>
<dbReference type="InterPro" id="IPR015943">
    <property type="entry name" value="WD40/YVTN_repeat-like_dom_sf"/>
</dbReference>
<proteinExistence type="predicted"/>
<dbReference type="Pfam" id="PF00400">
    <property type="entry name" value="WD40"/>
    <property type="match status" value="1"/>
</dbReference>
<dbReference type="EC" id="2.7.11.1" evidence="4"/>